<evidence type="ECO:0000313" key="9">
    <source>
        <dbReference type="EMBL" id="TMQ52445.1"/>
    </source>
</evidence>
<feature type="transmembrane region" description="Helical" evidence="8">
    <location>
        <begin position="40"/>
        <end position="61"/>
    </location>
</feature>
<keyword evidence="4 8" id="KW-1003">Cell membrane</keyword>
<evidence type="ECO:0000256" key="1">
    <source>
        <dbReference type="ARBA" id="ARBA00004651"/>
    </source>
</evidence>
<dbReference type="AlphaFoldDB" id="A0A538SM66"/>
<feature type="transmembrane region" description="Helical" evidence="8">
    <location>
        <begin position="406"/>
        <end position="425"/>
    </location>
</feature>
<dbReference type="GO" id="GO:0015129">
    <property type="term" value="F:lactate transmembrane transporter activity"/>
    <property type="evidence" value="ECO:0007669"/>
    <property type="project" value="UniProtKB-UniRule"/>
</dbReference>
<dbReference type="Proteomes" id="UP000320184">
    <property type="component" value="Unassembled WGS sequence"/>
</dbReference>
<protein>
    <recommendedName>
        <fullName evidence="8">L-lactate permease</fullName>
    </recommendedName>
</protein>
<dbReference type="InterPro" id="IPR003804">
    <property type="entry name" value="Lactate_perm"/>
</dbReference>
<evidence type="ECO:0000256" key="8">
    <source>
        <dbReference type="RuleBase" id="RU365092"/>
    </source>
</evidence>
<dbReference type="EMBL" id="VBOT01000033">
    <property type="protein sequence ID" value="TMQ52445.1"/>
    <property type="molecule type" value="Genomic_DNA"/>
</dbReference>
<feature type="transmembrane region" description="Helical" evidence="8">
    <location>
        <begin position="67"/>
        <end position="90"/>
    </location>
</feature>
<feature type="transmembrane region" description="Helical" evidence="8">
    <location>
        <begin position="367"/>
        <end position="394"/>
    </location>
</feature>
<dbReference type="PANTHER" id="PTHR30003:SF0">
    <property type="entry name" value="GLYCOLATE PERMEASE GLCA-RELATED"/>
    <property type="match status" value="1"/>
</dbReference>
<dbReference type="GO" id="GO:0015295">
    <property type="term" value="F:solute:proton symporter activity"/>
    <property type="evidence" value="ECO:0007669"/>
    <property type="project" value="TreeGrafter"/>
</dbReference>
<evidence type="ECO:0000313" key="10">
    <source>
        <dbReference type="Proteomes" id="UP000320184"/>
    </source>
</evidence>
<reference evidence="9 10" key="1">
    <citation type="journal article" date="2019" name="Nat. Microbiol.">
        <title>Mediterranean grassland soil C-N compound turnover is dependent on rainfall and depth, and is mediated by genomically divergent microorganisms.</title>
        <authorList>
            <person name="Diamond S."/>
            <person name="Andeer P.F."/>
            <person name="Li Z."/>
            <person name="Crits-Christoph A."/>
            <person name="Burstein D."/>
            <person name="Anantharaman K."/>
            <person name="Lane K.R."/>
            <person name="Thomas B.C."/>
            <person name="Pan C."/>
            <person name="Northen T.R."/>
            <person name="Banfield J.F."/>
        </authorList>
    </citation>
    <scope>NUCLEOTIDE SEQUENCE [LARGE SCALE GENOMIC DNA]</scope>
    <source>
        <strain evidence="9">WS_3</strain>
    </source>
</reference>
<sequence>MSWTQVYDPLHNWIFSTLVAALPILVLFGLLAGLRVKPHWCAIAAAGTAVAVAVTVFGMPFPLAGMSFLYGVGFGVLKIAWIVLAAVYLYDISVSTGQFEIMKESVAGITVDRRLQLLLVAFCFGAFIEGAAGFGAPVAIAGAFMIGLGFKPFHAAALNLIANTSPVAWGAIGTPVHTLAAVSGLPESDLSAMVGRILPFTGIIVPFWLVRAMVGWRETFEVLPAILVVGVSFSLTQYLWSNHIDSNLVDIAGGIVSLIATVIFLRFWQPKRIWRFEDERAASTAGRAAVVPAADPRYTAGQVLRAWMPFAILSLMVFLWGLPAFKGALNKATTPTWDVPLLHNAVSRAAPVVTALKPEAARYDFNWLSATGTGCFIAAILAGFLLGVGPFRLAKIFWHTLKRMKLAMIAISFMLGLGYTTRYSGLDAVLGLAFTRTGWLFPFFGTYLGWLGVALTGSDTSSNALFGSLQRITAQQLRLDPILMCAANSAGGVMGKMVDAQSITVATSATNQVGNEGVIFRSVFWHSIALGAIVGLIVLLYAYVFPGAVPHGLTIVK</sequence>
<feature type="transmembrane region" description="Helical" evidence="8">
    <location>
        <begin position="523"/>
        <end position="544"/>
    </location>
</feature>
<organism evidence="9 10">
    <name type="scientific">Eiseniibacteriota bacterium</name>
    <dbReference type="NCBI Taxonomy" id="2212470"/>
    <lineage>
        <taxon>Bacteria</taxon>
        <taxon>Candidatus Eiseniibacteriota</taxon>
    </lineage>
</organism>
<feature type="transmembrane region" description="Helical" evidence="8">
    <location>
        <begin position="246"/>
        <end position="268"/>
    </location>
</feature>
<dbReference type="Pfam" id="PF02652">
    <property type="entry name" value="Lactate_perm"/>
    <property type="match status" value="1"/>
</dbReference>
<evidence type="ECO:0000256" key="7">
    <source>
        <dbReference type="ARBA" id="ARBA00023136"/>
    </source>
</evidence>
<feature type="transmembrane region" description="Helical" evidence="8">
    <location>
        <begin position="117"/>
        <end position="150"/>
    </location>
</feature>
<dbReference type="GO" id="GO:0005886">
    <property type="term" value="C:plasma membrane"/>
    <property type="evidence" value="ECO:0007669"/>
    <property type="project" value="UniProtKB-SubCell"/>
</dbReference>
<keyword evidence="6 8" id="KW-1133">Transmembrane helix</keyword>
<proteinExistence type="inferred from homology"/>
<evidence type="ECO:0000256" key="6">
    <source>
        <dbReference type="ARBA" id="ARBA00022989"/>
    </source>
</evidence>
<comment type="caution">
    <text evidence="9">The sequence shown here is derived from an EMBL/GenBank/DDBJ whole genome shotgun (WGS) entry which is preliminary data.</text>
</comment>
<keyword evidence="5 8" id="KW-0812">Transmembrane</keyword>
<feature type="transmembrane region" description="Helical" evidence="8">
    <location>
        <begin position="190"/>
        <end position="210"/>
    </location>
</feature>
<feature type="transmembrane region" description="Helical" evidence="8">
    <location>
        <begin position="222"/>
        <end position="240"/>
    </location>
</feature>
<keyword evidence="3 8" id="KW-0813">Transport</keyword>
<evidence type="ECO:0000256" key="3">
    <source>
        <dbReference type="ARBA" id="ARBA00022448"/>
    </source>
</evidence>
<comment type="function">
    <text evidence="8">Uptake of L-lactate across the membrane. Can also transport D-lactate and glycolate.</text>
</comment>
<evidence type="ECO:0000256" key="2">
    <source>
        <dbReference type="ARBA" id="ARBA00010100"/>
    </source>
</evidence>
<evidence type="ECO:0000256" key="5">
    <source>
        <dbReference type="ARBA" id="ARBA00022692"/>
    </source>
</evidence>
<gene>
    <name evidence="9" type="ORF">E6K73_02855</name>
</gene>
<feature type="transmembrane region" description="Helical" evidence="8">
    <location>
        <begin position="437"/>
        <end position="456"/>
    </location>
</feature>
<feature type="transmembrane region" description="Helical" evidence="8">
    <location>
        <begin position="306"/>
        <end position="325"/>
    </location>
</feature>
<name>A0A538SM66_UNCEI</name>
<comment type="similarity">
    <text evidence="2 8">Belongs to the lactate permease family.</text>
</comment>
<keyword evidence="7 8" id="KW-0472">Membrane</keyword>
<comment type="subcellular location">
    <subcellularLocation>
        <location evidence="1 8">Cell membrane</location>
        <topology evidence="1 8">Multi-pass membrane protein</topology>
    </subcellularLocation>
</comment>
<evidence type="ECO:0000256" key="4">
    <source>
        <dbReference type="ARBA" id="ARBA00022475"/>
    </source>
</evidence>
<feature type="transmembrane region" description="Helical" evidence="8">
    <location>
        <begin position="12"/>
        <end position="33"/>
    </location>
</feature>
<dbReference type="NCBIfam" id="TIGR00795">
    <property type="entry name" value="lctP"/>
    <property type="match status" value="1"/>
</dbReference>
<accession>A0A538SM66</accession>
<dbReference type="PANTHER" id="PTHR30003">
    <property type="entry name" value="L-LACTATE PERMEASE"/>
    <property type="match status" value="1"/>
</dbReference>